<evidence type="ECO:0000256" key="1">
    <source>
        <dbReference type="SAM" id="MobiDB-lite"/>
    </source>
</evidence>
<dbReference type="AlphaFoldDB" id="A0A180G724"/>
<protein>
    <submittedName>
        <fullName evidence="2 3">Uncharacterized protein</fullName>
    </submittedName>
</protein>
<reference evidence="2" key="2">
    <citation type="submission" date="2016-05" db="EMBL/GenBank/DDBJ databases">
        <title>Comparative analysis highlights variable genome content of wheat rusts and divergence of the mating loci.</title>
        <authorList>
            <person name="Cuomo C.A."/>
            <person name="Bakkeren G."/>
            <person name="Szabo L."/>
            <person name="Khalil H."/>
            <person name="Joly D."/>
            <person name="Goldberg J."/>
            <person name="Young S."/>
            <person name="Zeng Q."/>
            <person name="Fellers J."/>
        </authorList>
    </citation>
    <scope>NUCLEOTIDE SEQUENCE [LARGE SCALE GENOMIC DNA]</scope>
    <source>
        <strain evidence="2">1-1 BBBD Race 1</strain>
    </source>
</reference>
<evidence type="ECO:0000313" key="3">
    <source>
        <dbReference type="EnsemblFungi" id="PTTG_04749-t43_1-p1"/>
    </source>
</evidence>
<reference evidence="3" key="4">
    <citation type="submission" date="2025-05" db="UniProtKB">
        <authorList>
            <consortium name="EnsemblFungi"/>
        </authorList>
    </citation>
    <scope>IDENTIFICATION</scope>
    <source>
        <strain evidence="3">isolate 1-1 / race 1 (BBBD)</strain>
    </source>
</reference>
<feature type="compositionally biased region" description="Acidic residues" evidence="1">
    <location>
        <begin position="97"/>
        <end position="106"/>
    </location>
</feature>
<name>A0A180G724_PUCT1</name>
<feature type="compositionally biased region" description="Pro residues" evidence="1">
    <location>
        <begin position="275"/>
        <end position="285"/>
    </location>
</feature>
<feature type="region of interest" description="Disordered" evidence="1">
    <location>
        <begin position="18"/>
        <end position="37"/>
    </location>
</feature>
<feature type="compositionally biased region" description="Pro residues" evidence="1">
    <location>
        <begin position="222"/>
        <end position="242"/>
    </location>
</feature>
<gene>
    <name evidence="2" type="ORF">PTTG_04749</name>
</gene>
<feature type="compositionally biased region" description="Polar residues" evidence="1">
    <location>
        <begin position="110"/>
        <end position="127"/>
    </location>
</feature>
<feature type="compositionally biased region" description="Polar residues" evidence="1">
    <location>
        <begin position="286"/>
        <end position="299"/>
    </location>
</feature>
<feature type="non-terminal residue" evidence="2">
    <location>
        <position position="478"/>
    </location>
</feature>
<dbReference type="VEuPathDB" id="FungiDB:PTTG_04749"/>
<keyword evidence="4" id="KW-1185">Reference proteome</keyword>
<feature type="region of interest" description="Disordered" evidence="1">
    <location>
        <begin position="89"/>
        <end position="316"/>
    </location>
</feature>
<evidence type="ECO:0000313" key="2">
    <source>
        <dbReference type="EMBL" id="OAV88420.1"/>
    </source>
</evidence>
<feature type="compositionally biased region" description="Basic and acidic residues" evidence="1">
    <location>
        <begin position="185"/>
        <end position="200"/>
    </location>
</feature>
<organism evidence="2">
    <name type="scientific">Puccinia triticina (isolate 1-1 / race 1 (BBBD))</name>
    <name type="common">Brown leaf rust fungus</name>
    <dbReference type="NCBI Taxonomy" id="630390"/>
    <lineage>
        <taxon>Eukaryota</taxon>
        <taxon>Fungi</taxon>
        <taxon>Dikarya</taxon>
        <taxon>Basidiomycota</taxon>
        <taxon>Pucciniomycotina</taxon>
        <taxon>Pucciniomycetes</taxon>
        <taxon>Pucciniales</taxon>
        <taxon>Pucciniaceae</taxon>
        <taxon>Puccinia</taxon>
    </lineage>
</organism>
<feature type="compositionally biased region" description="Polar residues" evidence="1">
    <location>
        <begin position="20"/>
        <end position="29"/>
    </location>
</feature>
<dbReference type="EnsemblFungi" id="PTTG_04749-t43_1">
    <property type="protein sequence ID" value="PTTG_04749-t43_1-p1"/>
    <property type="gene ID" value="PTTG_04749"/>
</dbReference>
<feature type="compositionally biased region" description="Polar residues" evidence="1">
    <location>
        <begin position="253"/>
        <end position="270"/>
    </location>
</feature>
<dbReference type="Proteomes" id="UP000005240">
    <property type="component" value="Unassembled WGS sequence"/>
</dbReference>
<feature type="compositionally biased region" description="Basic residues" evidence="1">
    <location>
        <begin position="128"/>
        <end position="139"/>
    </location>
</feature>
<dbReference type="OrthoDB" id="10628776at2759"/>
<reference evidence="2" key="1">
    <citation type="submission" date="2009-11" db="EMBL/GenBank/DDBJ databases">
        <authorList>
            <consortium name="The Broad Institute Genome Sequencing Platform"/>
            <person name="Ward D."/>
            <person name="Feldgarden M."/>
            <person name="Earl A."/>
            <person name="Young S.K."/>
            <person name="Zeng Q."/>
            <person name="Koehrsen M."/>
            <person name="Alvarado L."/>
            <person name="Berlin A."/>
            <person name="Bochicchio J."/>
            <person name="Borenstein D."/>
            <person name="Chapman S.B."/>
            <person name="Chen Z."/>
            <person name="Engels R."/>
            <person name="Freedman E."/>
            <person name="Gellesch M."/>
            <person name="Goldberg J."/>
            <person name="Griggs A."/>
            <person name="Gujja S."/>
            <person name="Heilman E."/>
            <person name="Heiman D."/>
            <person name="Hepburn T."/>
            <person name="Howarth C."/>
            <person name="Jen D."/>
            <person name="Larson L."/>
            <person name="Lewis B."/>
            <person name="Mehta T."/>
            <person name="Park D."/>
            <person name="Pearson M."/>
            <person name="Roberts A."/>
            <person name="Saif S."/>
            <person name="Shea T."/>
            <person name="Shenoy N."/>
            <person name="Sisk P."/>
            <person name="Stolte C."/>
            <person name="Sykes S."/>
            <person name="Thomson T."/>
            <person name="Walk T."/>
            <person name="White J."/>
            <person name="Yandava C."/>
            <person name="Izard J."/>
            <person name="Baranova O.V."/>
            <person name="Blanton J.M."/>
            <person name="Tanner A.C."/>
            <person name="Dewhirst F.E."/>
            <person name="Haas B."/>
            <person name="Nusbaum C."/>
            <person name="Birren B."/>
        </authorList>
    </citation>
    <scope>NUCLEOTIDE SEQUENCE [LARGE SCALE GENOMIC DNA]</scope>
    <source>
        <strain evidence="2">1-1 BBBD Race 1</strain>
    </source>
</reference>
<feature type="compositionally biased region" description="Low complexity" evidence="1">
    <location>
        <begin position="306"/>
        <end position="316"/>
    </location>
</feature>
<accession>A0A180G724</accession>
<sequence length="478" mass="52689">MNFPGCVAPPAPILPAPSFQEFSRNSNDPTLAAPLNPSKPILDMEIQQITSEEFNQKLNEAKQATRILRRLKLPKTTKEIVNTLEKALTSTKQTWEETGEIPEDEEIKIHQSSTKIQPPTTSTASKQPTRKKPKTRKGNSVKPVNLLNPKPNFSPTINGPIGSDQTAPPPQPAPDASSVQPAESTLKDVQHTLDEQHQHSEIPASDQGQTNEPADPLLDPSSVPPPNPLSEPVPPKQEPPTLIPTSLLPSPHAPSQTPGVPSASTSSLPHGNQPPKTPSDVPPQPTTNSEPATPTTNNPLEIGDKLPNNTSTPLTNSNLTIIKSVDVRIKLVKLHQELDGVKPNWNKYQDMWKSLSKLVQFRARSMETEAPHNPDLHFARTSCSYSLWIKNISSLGKFFCCSILLLFIHQLIPYPFSAPEFLGPSTNEQWYCPDIIDFPLLARFLNKDENLQPHEIISPFVKTPHPELTLVRLQNPPA</sequence>
<proteinExistence type="predicted"/>
<reference evidence="3 4" key="3">
    <citation type="journal article" date="2017" name="G3 (Bethesda)">
        <title>Comparative analysis highlights variable genome content of wheat rusts and divergence of the mating loci.</title>
        <authorList>
            <person name="Cuomo C.A."/>
            <person name="Bakkeren G."/>
            <person name="Khalil H.B."/>
            <person name="Panwar V."/>
            <person name="Joly D."/>
            <person name="Linning R."/>
            <person name="Sakthikumar S."/>
            <person name="Song X."/>
            <person name="Adiconis X."/>
            <person name="Fan L."/>
            <person name="Goldberg J.M."/>
            <person name="Levin J.Z."/>
            <person name="Young S."/>
            <person name="Zeng Q."/>
            <person name="Anikster Y."/>
            <person name="Bruce M."/>
            <person name="Wang M."/>
            <person name="Yin C."/>
            <person name="McCallum B."/>
            <person name="Szabo L.J."/>
            <person name="Hulbert S."/>
            <person name="Chen X."/>
            <person name="Fellers J.P."/>
        </authorList>
    </citation>
    <scope>NUCLEOTIDE SEQUENCE</scope>
    <source>
        <strain evidence="4">Isolate 1-1 / race 1 (BBBD)</strain>
        <strain evidence="3">isolate 1-1 / race 1 (BBBD)</strain>
    </source>
</reference>
<evidence type="ECO:0000313" key="4">
    <source>
        <dbReference type="Proteomes" id="UP000005240"/>
    </source>
</evidence>
<dbReference type="EMBL" id="ADAS02000178">
    <property type="protein sequence ID" value="OAV88420.1"/>
    <property type="molecule type" value="Genomic_DNA"/>
</dbReference>